<accession>Q166F8</accession>
<name>Q166F8_ROSDO</name>
<dbReference type="AlphaFoldDB" id="Q166F8"/>
<gene>
    <name evidence="1" type="ordered locus">RD1_2583</name>
</gene>
<organism evidence="1 2">
    <name type="scientific">Roseobacter denitrificans (strain ATCC 33942 / OCh 114)</name>
    <name type="common">Erythrobacter sp. (strain OCh 114)</name>
    <name type="synonym">Roseobacter denitrificans</name>
    <dbReference type="NCBI Taxonomy" id="375451"/>
    <lineage>
        <taxon>Bacteria</taxon>
        <taxon>Pseudomonadati</taxon>
        <taxon>Pseudomonadota</taxon>
        <taxon>Alphaproteobacteria</taxon>
        <taxon>Rhodobacterales</taxon>
        <taxon>Roseobacteraceae</taxon>
        <taxon>Roseobacter</taxon>
    </lineage>
</organism>
<dbReference type="Proteomes" id="UP000007029">
    <property type="component" value="Chromosome"/>
</dbReference>
<evidence type="ECO:0000313" key="1">
    <source>
        <dbReference type="EMBL" id="ABG32135.1"/>
    </source>
</evidence>
<sequence>MNAPNFANQRHESSLFESAVADFKACKRTNAAFLSETTCVAVWHIDVLR</sequence>
<dbReference type="KEGG" id="rde:RD1_2583"/>
<dbReference type="EMBL" id="CP000362">
    <property type="protein sequence ID" value="ABG32135.1"/>
    <property type="molecule type" value="Genomic_DNA"/>
</dbReference>
<protein>
    <submittedName>
        <fullName evidence="1">Uncharacterized protein</fullName>
    </submittedName>
</protein>
<reference evidence="1 2" key="1">
    <citation type="journal article" date="2007" name="J. Bacteriol.">
        <title>The complete genome sequence of Roseobacter denitrificans reveals a mixotrophic rather than photosynthetic metabolism.</title>
        <authorList>
            <person name="Swingley W.D."/>
            <person name="Sadekar S."/>
            <person name="Mastrian S.D."/>
            <person name="Matthies H.J."/>
            <person name="Hao J."/>
            <person name="Ramos H."/>
            <person name="Acharya C.R."/>
            <person name="Conrad A.L."/>
            <person name="Taylor H.L."/>
            <person name="Dejesa L.C."/>
            <person name="Shah M.K."/>
            <person name="O'huallachain M.E."/>
            <person name="Lince M.T."/>
            <person name="Blankenship R.E."/>
            <person name="Beatty J.T."/>
            <person name="Touchman J.W."/>
        </authorList>
    </citation>
    <scope>NUCLEOTIDE SEQUENCE [LARGE SCALE GENOMIC DNA]</scope>
    <source>
        <strain evidence="2">ATCC 33942 / OCh 114</strain>
    </source>
</reference>
<evidence type="ECO:0000313" key="2">
    <source>
        <dbReference type="Proteomes" id="UP000007029"/>
    </source>
</evidence>
<dbReference type="HOGENOM" id="CLU_3140204_0_0_5"/>
<proteinExistence type="predicted"/>
<keyword evidence="2" id="KW-1185">Reference proteome</keyword>